<organism evidence="3 4">
    <name type="scientific">Apodemus speciosus</name>
    <name type="common">Large Japanese field mouse</name>
    <dbReference type="NCBI Taxonomy" id="105296"/>
    <lineage>
        <taxon>Eukaryota</taxon>
        <taxon>Metazoa</taxon>
        <taxon>Chordata</taxon>
        <taxon>Craniata</taxon>
        <taxon>Vertebrata</taxon>
        <taxon>Euteleostomi</taxon>
        <taxon>Mammalia</taxon>
        <taxon>Eutheria</taxon>
        <taxon>Euarchontoglires</taxon>
        <taxon>Glires</taxon>
        <taxon>Rodentia</taxon>
        <taxon>Myomorpha</taxon>
        <taxon>Muroidea</taxon>
        <taxon>Muridae</taxon>
        <taxon>Murinae</taxon>
        <taxon>Apodemus</taxon>
    </lineage>
</organism>
<dbReference type="PANTHER" id="PTHR18853">
    <property type="entry name" value="FORKHEAD-ASSOCIATED DOMAIN-CONTAINING PROTEIN 1-RELATED"/>
    <property type="match status" value="1"/>
</dbReference>
<evidence type="ECO:0000313" key="3">
    <source>
        <dbReference type="EMBL" id="GAB1289311.1"/>
    </source>
</evidence>
<feature type="compositionally biased region" description="Basic and acidic residues" evidence="2">
    <location>
        <begin position="348"/>
        <end position="365"/>
    </location>
</feature>
<evidence type="ECO:0000313" key="4">
    <source>
        <dbReference type="Proteomes" id="UP001623349"/>
    </source>
</evidence>
<feature type="compositionally biased region" description="Acidic residues" evidence="2">
    <location>
        <begin position="391"/>
        <end position="417"/>
    </location>
</feature>
<dbReference type="Proteomes" id="UP001623349">
    <property type="component" value="Unassembled WGS sequence"/>
</dbReference>
<evidence type="ECO:0000256" key="1">
    <source>
        <dbReference type="SAM" id="Coils"/>
    </source>
</evidence>
<dbReference type="PANTHER" id="PTHR18853:SF9">
    <property type="entry name" value="COILED-COIL DOMAIN-CONTAINING PROTEIN 27"/>
    <property type="match status" value="1"/>
</dbReference>
<evidence type="ECO:0000256" key="2">
    <source>
        <dbReference type="SAM" id="MobiDB-lite"/>
    </source>
</evidence>
<feature type="coiled-coil region" evidence="1">
    <location>
        <begin position="266"/>
        <end position="300"/>
    </location>
</feature>
<feature type="region of interest" description="Disordered" evidence="2">
    <location>
        <begin position="347"/>
        <end position="432"/>
    </location>
</feature>
<keyword evidence="1" id="KW-0175">Coiled coil</keyword>
<dbReference type="InterPro" id="IPR052642">
    <property type="entry name" value="CC-FHA_domain"/>
</dbReference>
<comment type="caution">
    <text evidence="3">The sequence shown here is derived from an EMBL/GenBank/DDBJ whole genome shotgun (WGS) entry which is preliminary data.</text>
</comment>
<keyword evidence="4" id="KW-1185">Reference proteome</keyword>
<reference evidence="3 4" key="1">
    <citation type="submission" date="2024-08" db="EMBL/GenBank/DDBJ databases">
        <title>The draft genome of Apodemus speciosus.</title>
        <authorList>
            <person name="Nabeshima K."/>
            <person name="Suzuki S."/>
            <person name="Onuma M."/>
        </authorList>
    </citation>
    <scope>NUCLEOTIDE SEQUENCE [LARGE SCALE GENOMIC DNA]</scope>
    <source>
        <strain evidence="3">IB14-021</strain>
    </source>
</reference>
<proteinExistence type="predicted"/>
<gene>
    <name evidence="3" type="ORF">APTSU1_000454100</name>
</gene>
<feature type="coiled-coil region" evidence="1">
    <location>
        <begin position="571"/>
        <end position="633"/>
    </location>
</feature>
<dbReference type="EMBL" id="BAAFST010000004">
    <property type="protein sequence ID" value="GAB1289311.1"/>
    <property type="molecule type" value="Genomic_DNA"/>
</dbReference>
<name>A0ABQ0EQK3_APOSI</name>
<feature type="coiled-coil region" evidence="1">
    <location>
        <begin position="439"/>
        <end position="515"/>
    </location>
</feature>
<protein>
    <submittedName>
        <fullName evidence="3">Coiled-coil domain-containing protein 27</fullName>
    </submittedName>
</protein>
<accession>A0ABQ0EQK3</accession>
<feature type="compositionally biased region" description="Basic and acidic residues" evidence="2">
    <location>
        <begin position="418"/>
        <end position="427"/>
    </location>
</feature>
<sequence length="723" mass="82374">METSVMPHTAPGSLGSLSFLAWTALKGQAKVVFPSISGAAHGLFRDFGSVFSMKQENLPQECSATSPKISKGLMALQSIAGRGTQNSEKKTQSTRQSLSKSTQAVGCFYCKEPGEEPTIATRHSLGRDQIKKLTKHNGFVAEMEDMRKAFLMRPGCPQFSTRTTSVSHVGSATMVDLPGTCSGVWKTEDLGRQGSAGSVDGQLFPFSKSACELYYPRKKSEPPALSPTGSPTVVKKSQRTRMPWYISVIHEKDHSLLLMGEELQRYSEMETQMQKKDQEILTLQKEKEALKKQLKNLLRSKGTETSSASIRMTPLKLGRMSVLKTIYKEEDELQRWMQMQEEYNLAESSKELHLEPGSTSEEKSPEGPPEEPVPAKLRASQSKTGILLEVSTEEEEEEAKGTEEEELSVDVDEEEELWELREEEERRPKRSYSMTESFEEELMAQLEEYERMLMDFQSELEFTRSRYSLATGAITSLQRQTDFQESQLRKVTTENELLEKELRERKKQIQEMTDKVVWLRTRQPYILASLRTLSVTSTVFGFPANSLTFLFSNLREEKKHQEIMGLIEKENLVLRQQVADLKTELVNSEQTIEELNTQTKELEDQVNTDKDHLRRWKELHDDLQARNEMIQQAEQQTRVVLEATQARKLEKLRNKIIQAVFSVSGTKNLSTELSDSHILESLQRIISERSDFYSQLKQKGVKVPPLQQSDVSLPTKIKKMLSK</sequence>